<dbReference type="SMART" id="SM00220">
    <property type="entry name" value="S_TKc"/>
    <property type="match status" value="1"/>
</dbReference>
<dbReference type="PANTHER" id="PTHR24346">
    <property type="entry name" value="MAP/MICROTUBULE AFFINITY-REGULATING KINASE"/>
    <property type="match status" value="1"/>
</dbReference>
<feature type="region of interest" description="Disordered" evidence="7">
    <location>
        <begin position="26"/>
        <end position="102"/>
    </location>
</feature>
<dbReference type="SUPFAM" id="SSF56112">
    <property type="entry name" value="Protein kinase-like (PK-like)"/>
    <property type="match status" value="1"/>
</dbReference>
<proteinExistence type="inferred from homology"/>
<keyword evidence="6" id="KW-0067">ATP-binding</keyword>
<dbReference type="GO" id="GO:0004674">
    <property type="term" value="F:protein serine/threonine kinase activity"/>
    <property type="evidence" value="ECO:0007669"/>
    <property type="project" value="UniProtKB-KW"/>
</dbReference>
<evidence type="ECO:0000256" key="2">
    <source>
        <dbReference type="ARBA" id="ARBA00022527"/>
    </source>
</evidence>
<evidence type="ECO:0000259" key="8">
    <source>
        <dbReference type="PROSITE" id="PS50011"/>
    </source>
</evidence>
<dbReference type="PROSITE" id="PS50011">
    <property type="entry name" value="PROTEIN_KINASE_DOM"/>
    <property type="match status" value="1"/>
</dbReference>
<dbReference type="EMBL" id="JAPVEA010000006">
    <property type="protein sequence ID" value="KAJ5449939.1"/>
    <property type="molecule type" value="Genomic_DNA"/>
</dbReference>
<keyword evidence="5" id="KW-0418">Kinase</keyword>
<dbReference type="InterPro" id="IPR000719">
    <property type="entry name" value="Prot_kinase_dom"/>
</dbReference>
<keyword evidence="4" id="KW-0547">Nucleotide-binding</keyword>
<comment type="caution">
    <text evidence="9">The sequence shown here is derived from an EMBL/GenBank/DDBJ whole genome shotgun (WGS) entry which is preliminary data.</text>
</comment>
<dbReference type="GO" id="GO:0035556">
    <property type="term" value="P:intracellular signal transduction"/>
    <property type="evidence" value="ECO:0007669"/>
    <property type="project" value="TreeGrafter"/>
</dbReference>
<dbReference type="InterPro" id="IPR011009">
    <property type="entry name" value="Kinase-like_dom_sf"/>
</dbReference>
<evidence type="ECO:0000256" key="7">
    <source>
        <dbReference type="SAM" id="MobiDB-lite"/>
    </source>
</evidence>
<dbReference type="PANTHER" id="PTHR24346:SF82">
    <property type="entry name" value="KP78A-RELATED"/>
    <property type="match status" value="1"/>
</dbReference>
<name>A0AAD6C585_9EURO</name>
<reference evidence="9" key="1">
    <citation type="submission" date="2022-12" db="EMBL/GenBank/DDBJ databases">
        <authorList>
            <person name="Petersen C."/>
        </authorList>
    </citation>
    <scope>NUCLEOTIDE SEQUENCE</scope>
    <source>
        <strain evidence="9">IBT 16125</strain>
    </source>
</reference>
<keyword evidence="2" id="KW-0723">Serine/threonine-protein kinase</keyword>
<dbReference type="Proteomes" id="UP001213681">
    <property type="component" value="Unassembled WGS sequence"/>
</dbReference>
<evidence type="ECO:0000313" key="9">
    <source>
        <dbReference type="EMBL" id="KAJ5449939.1"/>
    </source>
</evidence>
<keyword evidence="10" id="KW-1185">Reference proteome</keyword>
<dbReference type="RefSeq" id="XP_056765474.1">
    <property type="nucleotide sequence ID" value="XM_056909770.1"/>
</dbReference>
<evidence type="ECO:0000256" key="1">
    <source>
        <dbReference type="ARBA" id="ARBA00010791"/>
    </source>
</evidence>
<comment type="similarity">
    <text evidence="1">Belongs to the protein kinase superfamily. CAMK Ser/Thr protein kinase family. NIM1 subfamily.</text>
</comment>
<dbReference type="AlphaFoldDB" id="A0AAD6C585"/>
<feature type="compositionally biased region" description="Polar residues" evidence="7">
    <location>
        <begin position="80"/>
        <end position="91"/>
    </location>
</feature>
<evidence type="ECO:0000256" key="6">
    <source>
        <dbReference type="ARBA" id="ARBA00022840"/>
    </source>
</evidence>
<dbReference type="GO" id="GO:0005737">
    <property type="term" value="C:cytoplasm"/>
    <property type="evidence" value="ECO:0007669"/>
    <property type="project" value="TreeGrafter"/>
</dbReference>
<protein>
    <recommendedName>
        <fullName evidence="8">Protein kinase domain-containing protein</fullName>
    </recommendedName>
</protein>
<accession>A0AAD6C585</accession>
<evidence type="ECO:0000256" key="4">
    <source>
        <dbReference type="ARBA" id="ARBA00022741"/>
    </source>
</evidence>
<evidence type="ECO:0000313" key="10">
    <source>
        <dbReference type="Proteomes" id="UP001213681"/>
    </source>
</evidence>
<dbReference type="Pfam" id="PF00069">
    <property type="entry name" value="Pkinase"/>
    <property type="match status" value="1"/>
</dbReference>
<evidence type="ECO:0000256" key="5">
    <source>
        <dbReference type="ARBA" id="ARBA00022777"/>
    </source>
</evidence>
<organism evidence="9 10">
    <name type="scientific">Penicillium daleae</name>
    <dbReference type="NCBI Taxonomy" id="63821"/>
    <lineage>
        <taxon>Eukaryota</taxon>
        <taxon>Fungi</taxon>
        <taxon>Dikarya</taxon>
        <taxon>Ascomycota</taxon>
        <taxon>Pezizomycotina</taxon>
        <taxon>Eurotiomycetes</taxon>
        <taxon>Eurotiomycetidae</taxon>
        <taxon>Eurotiales</taxon>
        <taxon>Aspergillaceae</taxon>
        <taxon>Penicillium</taxon>
    </lineage>
</organism>
<dbReference type="GO" id="GO:0005524">
    <property type="term" value="F:ATP binding"/>
    <property type="evidence" value="ECO:0007669"/>
    <property type="project" value="UniProtKB-KW"/>
</dbReference>
<dbReference type="Gene3D" id="1.10.510.10">
    <property type="entry name" value="Transferase(Phosphotransferase) domain 1"/>
    <property type="match status" value="1"/>
</dbReference>
<feature type="domain" description="Protein kinase" evidence="8">
    <location>
        <begin position="108"/>
        <end position="486"/>
    </location>
</feature>
<gene>
    <name evidence="9" type="ORF">N7458_006388</name>
</gene>
<sequence>MKDGHLRHQDAWTAVAVHRPNLAPSTAHHHYLTRPKWSTSSQDPSVDDACQSPKRGIPVFRNEHRPSLASVSTAERPLLRSSTTNSLASTFPPQPAPEPQRPFTDKYGRCLEILHYGTNSTVRLHQTKLSPYGVKSKQLFAIKVYRYHNTIVDNPTPLTRASTCSPSAIANIHPHHPNILPITDLLYNERSELCLVMPFCAGGDLHELLSRSGPLSTPEADCITAQILRALSFLHEHGTAHRDIRLETVLLTAHGAVKLAGFGDGHIRRVWNECAIAPTPTDTDAELDAHPHSTRSWSFSLPWILAPFSHASPAKGNTGDTVNSTTSFPGMSLPYIPPEGFGYRPRRRSWRDTIECDEDDEEEDDDDQGVRDPRPADVWATAIIYLALITGRLLWRCARPHREDAKYLEYLQCRLGEDGYPPIEALGNQIPLIESESESRLDECKDENLSLMNWVLQRRRNATYAMLHPNSRKRITTKDMLRSEWMQSVSICEAGEKGY</sequence>
<evidence type="ECO:0000256" key="3">
    <source>
        <dbReference type="ARBA" id="ARBA00022679"/>
    </source>
</evidence>
<reference evidence="9" key="2">
    <citation type="journal article" date="2023" name="IMA Fungus">
        <title>Comparative genomic study of the Penicillium genus elucidates a diverse pangenome and 15 lateral gene transfer events.</title>
        <authorList>
            <person name="Petersen C."/>
            <person name="Sorensen T."/>
            <person name="Nielsen M.R."/>
            <person name="Sondergaard T.E."/>
            <person name="Sorensen J.L."/>
            <person name="Fitzpatrick D.A."/>
            <person name="Frisvad J.C."/>
            <person name="Nielsen K.L."/>
        </authorList>
    </citation>
    <scope>NUCLEOTIDE SEQUENCE</scope>
    <source>
        <strain evidence="9">IBT 16125</strain>
    </source>
</reference>
<keyword evidence="3" id="KW-0808">Transferase</keyword>
<dbReference type="GeneID" id="81600013"/>